<dbReference type="InterPro" id="IPR036866">
    <property type="entry name" value="RibonucZ/Hydroxyglut_hydro"/>
</dbReference>
<dbReference type="InterPro" id="IPR001279">
    <property type="entry name" value="Metallo-B-lactamas"/>
</dbReference>
<comment type="caution">
    <text evidence="6">The sequence shown here is derived from an EMBL/GenBank/DDBJ whole genome shotgun (WGS) entry which is preliminary data.</text>
</comment>
<dbReference type="Pfam" id="PF00753">
    <property type="entry name" value="Lactamase_B"/>
    <property type="match status" value="1"/>
</dbReference>
<reference evidence="6 7" key="1">
    <citation type="submission" date="2021-01" db="EMBL/GenBank/DDBJ databases">
        <title>Whole genome shotgun sequence of Catellatospora bangladeshensis NBRC 107357.</title>
        <authorList>
            <person name="Komaki H."/>
            <person name="Tamura T."/>
        </authorList>
    </citation>
    <scope>NUCLEOTIDE SEQUENCE [LARGE SCALE GENOMIC DNA]</scope>
    <source>
        <strain evidence="6 7">NBRC 107357</strain>
    </source>
</reference>
<gene>
    <name evidence="6" type="ORF">Cba03nite_34800</name>
</gene>
<keyword evidence="4" id="KW-0862">Zinc</keyword>
<keyword evidence="7" id="KW-1185">Reference proteome</keyword>
<dbReference type="Proteomes" id="UP000601223">
    <property type="component" value="Unassembled WGS sequence"/>
</dbReference>
<evidence type="ECO:0000256" key="2">
    <source>
        <dbReference type="ARBA" id="ARBA00022723"/>
    </source>
</evidence>
<feature type="domain" description="Metallo-beta-lactamase" evidence="5">
    <location>
        <begin position="68"/>
        <end position="272"/>
    </location>
</feature>
<dbReference type="GO" id="GO:0016787">
    <property type="term" value="F:hydrolase activity"/>
    <property type="evidence" value="ECO:0007669"/>
    <property type="project" value="UniProtKB-KW"/>
</dbReference>
<dbReference type="SUPFAM" id="SSF56281">
    <property type="entry name" value="Metallo-hydrolase/oxidoreductase"/>
    <property type="match status" value="1"/>
</dbReference>
<dbReference type="InterPro" id="IPR051013">
    <property type="entry name" value="MBL_superfamily_lactonases"/>
</dbReference>
<dbReference type="AlphaFoldDB" id="A0A8J3JD28"/>
<dbReference type="Gene3D" id="3.60.15.10">
    <property type="entry name" value="Ribonuclease Z/Hydroxyacylglutathione hydrolase-like"/>
    <property type="match status" value="1"/>
</dbReference>
<keyword evidence="2" id="KW-0479">Metal-binding</keyword>
<evidence type="ECO:0000256" key="4">
    <source>
        <dbReference type="ARBA" id="ARBA00022833"/>
    </source>
</evidence>
<dbReference type="RefSeq" id="WP_203746939.1">
    <property type="nucleotide sequence ID" value="NZ_BONF01000018.1"/>
</dbReference>
<keyword evidence="3" id="KW-0378">Hydrolase</keyword>
<proteinExistence type="inferred from homology"/>
<protein>
    <submittedName>
        <fullName evidence="6">MBL fold metallo-hydrolase</fullName>
    </submittedName>
</protein>
<dbReference type="CDD" id="cd16277">
    <property type="entry name" value="metallo-hydrolase-like_MBL-fold"/>
    <property type="match status" value="1"/>
</dbReference>
<accession>A0A8J3JD28</accession>
<dbReference type="EMBL" id="BONF01000018">
    <property type="protein sequence ID" value="GIF82131.1"/>
    <property type="molecule type" value="Genomic_DNA"/>
</dbReference>
<evidence type="ECO:0000256" key="1">
    <source>
        <dbReference type="ARBA" id="ARBA00007749"/>
    </source>
</evidence>
<evidence type="ECO:0000313" key="7">
    <source>
        <dbReference type="Proteomes" id="UP000601223"/>
    </source>
</evidence>
<dbReference type="PANTHER" id="PTHR42978:SF6">
    <property type="entry name" value="QUORUM-QUENCHING LACTONASE YTNP-RELATED"/>
    <property type="match status" value="1"/>
</dbReference>
<evidence type="ECO:0000256" key="3">
    <source>
        <dbReference type="ARBA" id="ARBA00022801"/>
    </source>
</evidence>
<dbReference type="PANTHER" id="PTHR42978">
    <property type="entry name" value="QUORUM-QUENCHING LACTONASE YTNP-RELATED-RELATED"/>
    <property type="match status" value="1"/>
</dbReference>
<dbReference type="GO" id="GO:0046872">
    <property type="term" value="F:metal ion binding"/>
    <property type="evidence" value="ECO:0007669"/>
    <property type="project" value="UniProtKB-KW"/>
</dbReference>
<dbReference type="SMART" id="SM00849">
    <property type="entry name" value="Lactamase_B"/>
    <property type="match status" value="1"/>
</dbReference>
<name>A0A8J3JD28_9ACTN</name>
<sequence>MSTLTVPDSQPAAIAVGRRTVVPLVEAVGPALPARATFPHLPAADLRALLDSCGDDYCDDTRTHLRMASQGFAILGAGRVIIVDTCLGGPKPALAQPRPGFDSQWLAALAAAGVKPADVDTVVNTHLHHDHIGWNTVLTGGRLRPTFTAARYLITGAEYAHATAGSPRRHIADGVLPVQAAGQLDLVDLDTRIDDDVRLVPAPGHTPGHVAVEISSQGQTALLAADLIHHPLQLIRPEISTALCHDPAASSASRRRVLERYADTGALILFTHLMSAVRIGRDVAGGFAVLPPVSRGAALPSPRRGS</sequence>
<comment type="similarity">
    <text evidence="1">Belongs to the metallo-beta-lactamase superfamily.</text>
</comment>
<evidence type="ECO:0000313" key="6">
    <source>
        <dbReference type="EMBL" id="GIF82131.1"/>
    </source>
</evidence>
<organism evidence="6 7">
    <name type="scientific">Catellatospora bangladeshensis</name>
    <dbReference type="NCBI Taxonomy" id="310355"/>
    <lineage>
        <taxon>Bacteria</taxon>
        <taxon>Bacillati</taxon>
        <taxon>Actinomycetota</taxon>
        <taxon>Actinomycetes</taxon>
        <taxon>Micromonosporales</taxon>
        <taxon>Micromonosporaceae</taxon>
        <taxon>Catellatospora</taxon>
    </lineage>
</organism>
<evidence type="ECO:0000259" key="5">
    <source>
        <dbReference type="SMART" id="SM00849"/>
    </source>
</evidence>